<dbReference type="EMBL" id="VITY01000020">
    <property type="protein sequence ID" value="TWB87819.1"/>
    <property type="molecule type" value="Genomic_DNA"/>
</dbReference>
<dbReference type="InterPro" id="IPR029016">
    <property type="entry name" value="GAF-like_dom_sf"/>
</dbReference>
<dbReference type="SMART" id="SM00346">
    <property type="entry name" value="HTH_ICLR"/>
    <property type="match status" value="1"/>
</dbReference>
<dbReference type="SUPFAM" id="SSF55781">
    <property type="entry name" value="GAF domain-like"/>
    <property type="match status" value="1"/>
</dbReference>
<dbReference type="AlphaFoldDB" id="A0A560KXH5"/>
<organism evidence="7 8">
    <name type="scientific">Bradyrhizobium macuxiense</name>
    <dbReference type="NCBI Taxonomy" id="1755647"/>
    <lineage>
        <taxon>Bacteria</taxon>
        <taxon>Pseudomonadati</taxon>
        <taxon>Pseudomonadota</taxon>
        <taxon>Alphaproteobacteria</taxon>
        <taxon>Hyphomicrobiales</taxon>
        <taxon>Nitrobacteraceae</taxon>
        <taxon>Bradyrhizobium</taxon>
    </lineage>
</organism>
<dbReference type="PANTHER" id="PTHR30136:SF8">
    <property type="entry name" value="TRANSCRIPTIONAL REGULATORY PROTEIN"/>
    <property type="match status" value="1"/>
</dbReference>
<feature type="domain" description="HTH iclR-type" evidence="5">
    <location>
        <begin position="39"/>
        <end position="101"/>
    </location>
</feature>
<dbReference type="PROSITE" id="PS51077">
    <property type="entry name" value="HTH_ICLR"/>
    <property type="match status" value="1"/>
</dbReference>
<dbReference type="InterPro" id="IPR036390">
    <property type="entry name" value="WH_DNA-bd_sf"/>
</dbReference>
<dbReference type="RefSeq" id="WP_146992358.1">
    <property type="nucleotide sequence ID" value="NZ_VITY01000020.1"/>
</dbReference>
<feature type="domain" description="IclR-ED" evidence="6">
    <location>
        <begin position="102"/>
        <end position="301"/>
    </location>
</feature>
<dbReference type="Gene3D" id="3.30.450.40">
    <property type="match status" value="1"/>
</dbReference>
<dbReference type="Pfam" id="PF09339">
    <property type="entry name" value="HTH_IclR"/>
    <property type="match status" value="1"/>
</dbReference>
<evidence type="ECO:0000256" key="4">
    <source>
        <dbReference type="SAM" id="MobiDB-lite"/>
    </source>
</evidence>
<dbReference type="GO" id="GO:0003677">
    <property type="term" value="F:DNA binding"/>
    <property type="evidence" value="ECO:0007669"/>
    <property type="project" value="UniProtKB-KW"/>
</dbReference>
<keyword evidence="3" id="KW-0804">Transcription</keyword>
<dbReference type="Gene3D" id="1.10.10.10">
    <property type="entry name" value="Winged helix-like DNA-binding domain superfamily/Winged helix DNA-binding domain"/>
    <property type="match status" value="1"/>
</dbReference>
<evidence type="ECO:0000256" key="3">
    <source>
        <dbReference type="ARBA" id="ARBA00023163"/>
    </source>
</evidence>
<evidence type="ECO:0000256" key="2">
    <source>
        <dbReference type="ARBA" id="ARBA00023125"/>
    </source>
</evidence>
<keyword evidence="2" id="KW-0238">DNA-binding</keyword>
<dbReference type="PANTHER" id="PTHR30136">
    <property type="entry name" value="HELIX-TURN-HELIX TRANSCRIPTIONAL REGULATOR, ICLR FAMILY"/>
    <property type="match status" value="1"/>
</dbReference>
<dbReference type="GO" id="GO:0045892">
    <property type="term" value="P:negative regulation of DNA-templated transcription"/>
    <property type="evidence" value="ECO:0007669"/>
    <property type="project" value="TreeGrafter"/>
</dbReference>
<evidence type="ECO:0000313" key="8">
    <source>
        <dbReference type="Proteomes" id="UP000321304"/>
    </source>
</evidence>
<gene>
    <name evidence="7" type="ORF">FBZ93_120117</name>
</gene>
<dbReference type="InterPro" id="IPR005471">
    <property type="entry name" value="Tscrpt_reg_IclR_N"/>
</dbReference>
<evidence type="ECO:0000259" key="6">
    <source>
        <dbReference type="PROSITE" id="PS51078"/>
    </source>
</evidence>
<reference evidence="7 8" key="1">
    <citation type="submission" date="2019-06" db="EMBL/GenBank/DDBJ databases">
        <title>Genomic Encyclopedia of Type Strains, Phase IV (KMG-V): Genome sequencing to study the core and pangenomes of soil and plant-associated prokaryotes.</title>
        <authorList>
            <person name="Whitman W."/>
        </authorList>
    </citation>
    <scope>NUCLEOTIDE SEQUENCE [LARGE SCALE GENOMIC DNA]</scope>
    <source>
        <strain evidence="7 8">BR 10355</strain>
    </source>
</reference>
<evidence type="ECO:0000256" key="1">
    <source>
        <dbReference type="ARBA" id="ARBA00023015"/>
    </source>
</evidence>
<evidence type="ECO:0000313" key="7">
    <source>
        <dbReference type="EMBL" id="TWB87819.1"/>
    </source>
</evidence>
<dbReference type="InterPro" id="IPR014757">
    <property type="entry name" value="Tscrpt_reg_IclR_C"/>
</dbReference>
<accession>A0A560KXH5</accession>
<dbReference type="InterPro" id="IPR036388">
    <property type="entry name" value="WH-like_DNA-bd_sf"/>
</dbReference>
<evidence type="ECO:0000259" key="5">
    <source>
        <dbReference type="PROSITE" id="PS51077"/>
    </source>
</evidence>
<protein>
    <submittedName>
        <fullName evidence="7">IclR family transcriptional regulator</fullName>
    </submittedName>
</protein>
<feature type="region of interest" description="Disordered" evidence="4">
    <location>
        <begin position="1"/>
        <end position="33"/>
    </location>
</feature>
<proteinExistence type="predicted"/>
<dbReference type="Proteomes" id="UP000321304">
    <property type="component" value="Unassembled WGS sequence"/>
</dbReference>
<dbReference type="SUPFAM" id="SSF46785">
    <property type="entry name" value="Winged helix' DNA-binding domain"/>
    <property type="match status" value="1"/>
</dbReference>
<dbReference type="GO" id="GO:0003700">
    <property type="term" value="F:DNA-binding transcription factor activity"/>
    <property type="evidence" value="ECO:0007669"/>
    <property type="project" value="TreeGrafter"/>
</dbReference>
<dbReference type="InterPro" id="IPR050707">
    <property type="entry name" value="HTH_MetabolicPath_Reg"/>
</dbReference>
<dbReference type="OrthoDB" id="6811967at2"/>
<keyword evidence="8" id="KW-1185">Reference proteome</keyword>
<sequence length="302" mass="33255">MTGRPRLGSTGAPKRKLQQAKSKANRQEADSSSDSINGIRAMLVGLSVLQAVARERRPLPLRDVAAASGLTPSRVHRYLSSLVAANFIEQDSSSGEYSLGQSVVELGLLALGQLDSIQIGTDALVEFSERTGFDGHLSVWGTFGPTVVRWQSGRLGYHFRIEEGRVLPLLWSATGRILMAYRDFKDVASLVKQEITAWNREHSERQIDREEVVEMCTAVRRHGLSSSVPSHKLDKLFGPVFPRMYRLALETTAVPIFDHMGRVPMALTFFGADDGPSINEDAELQKELRLAAQKASRRLGAG</sequence>
<name>A0A560KXH5_9BRAD</name>
<dbReference type="PROSITE" id="PS51078">
    <property type="entry name" value="ICLR_ED"/>
    <property type="match status" value="1"/>
</dbReference>
<keyword evidence="1" id="KW-0805">Transcription regulation</keyword>
<comment type="caution">
    <text evidence="7">The sequence shown here is derived from an EMBL/GenBank/DDBJ whole genome shotgun (WGS) entry which is preliminary data.</text>
</comment>